<dbReference type="RefSeq" id="WP_304448988.1">
    <property type="nucleotide sequence ID" value="NZ_JARRAH010000001.1"/>
</dbReference>
<dbReference type="InterPro" id="IPR014710">
    <property type="entry name" value="RmlC-like_jellyroll"/>
</dbReference>
<organism evidence="3 4">
    <name type="scientific">Halomarina ordinaria</name>
    <dbReference type="NCBI Taxonomy" id="3033939"/>
    <lineage>
        <taxon>Archaea</taxon>
        <taxon>Methanobacteriati</taxon>
        <taxon>Methanobacteriota</taxon>
        <taxon>Stenosarchaea group</taxon>
        <taxon>Halobacteria</taxon>
        <taxon>Halobacteriales</taxon>
        <taxon>Natronomonadaceae</taxon>
        <taxon>Halomarina</taxon>
    </lineage>
</organism>
<dbReference type="CDD" id="cd02208">
    <property type="entry name" value="cupin_RmlC-like"/>
    <property type="match status" value="1"/>
</dbReference>
<evidence type="ECO:0000313" key="4">
    <source>
        <dbReference type="Proteomes" id="UP001596406"/>
    </source>
</evidence>
<dbReference type="Gene3D" id="2.60.120.10">
    <property type="entry name" value="Jelly Rolls"/>
    <property type="match status" value="1"/>
</dbReference>
<accession>A0ABD5UAG0</accession>
<feature type="compositionally biased region" description="Acidic residues" evidence="1">
    <location>
        <begin position="123"/>
        <end position="132"/>
    </location>
</feature>
<feature type="domain" description="Cupin type-2" evidence="2">
    <location>
        <begin position="38"/>
        <end position="104"/>
    </location>
</feature>
<dbReference type="SUPFAM" id="SSF51182">
    <property type="entry name" value="RmlC-like cupins"/>
    <property type="match status" value="1"/>
</dbReference>
<evidence type="ECO:0000313" key="3">
    <source>
        <dbReference type="EMBL" id="MFC6837321.1"/>
    </source>
</evidence>
<proteinExistence type="predicted"/>
<dbReference type="EMBL" id="JBHSXM010000001">
    <property type="protein sequence ID" value="MFC6837321.1"/>
    <property type="molecule type" value="Genomic_DNA"/>
</dbReference>
<name>A0ABD5UAG0_9EURY</name>
<dbReference type="InterPro" id="IPR013096">
    <property type="entry name" value="Cupin_2"/>
</dbReference>
<protein>
    <submittedName>
        <fullName evidence="3">Cupin domain-containing protein</fullName>
    </submittedName>
</protein>
<evidence type="ECO:0000256" key="1">
    <source>
        <dbReference type="SAM" id="MobiDB-lite"/>
    </source>
</evidence>
<evidence type="ECO:0000259" key="2">
    <source>
        <dbReference type="Pfam" id="PF07883"/>
    </source>
</evidence>
<comment type="caution">
    <text evidence="3">The sequence shown here is derived from an EMBL/GenBank/DDBJ whole genome shotgun (WGS) entry which is preliminary data.</text>
</comment>
<reference evidence="3 4" key="1">
    <citation type="journal article" date="2019" name="Int. J. Syst. Evol. Microbiol.">
        <title>The Global Catalogue of Microorganisms (GCM) 10K type strain sequencing project: providing services to taxonomists for standard genome sequencing and annotation.</title>
        <authorList>
            <consortium name="The Broad Institute Genomics Platform"/>
            <consortium name="The Broad Institute Genome Sequencing Center for Infectious Disease"/>
            <person name="Wu L."/>
            <person name="Ma J."/>
        </authorList>
    </citation>
    <scope>NUCLEOTIDE SEQUENCE [LARGE SCALE GENOMIC DNA]</scope>
    <source>
        <strain evidence="3 4">PSRA2</strain>
    </source>
</reference>
<feature type="region of interest" description="Disordered" evidence="1">
    <location>
        <begin position="111"/>
        <end position="132"/>
    </location>
</feature>
<dbReference type="Pfam" id="PF07883">
    <property type="entry name" value="Cupin_2"/>
    <property type="match status" value="1"/>
</dbReference>
<gene>
    <name evidence="3" type="ORF">ACFQHK_12475</name>
</gene>
<keyword evidence="4" id="KW-1185">Reference proteome</keyword>
<dbReference type="InterPro" id="IPR011051">
    <property type="entry name" value="RmlC_Cupin_sf"/>
</dbReference>
<dbReference type="Proteomes" id="UP001596406">
    <property type="component" value="Unassembled WGS sequence"/>
</dbReference>
<sequence>MSYRVVDADDLDPEPDRPCTLQRLSAPADLDGVALNRFEAAPGEQLPLAYHYHDEQEEAFYVLEGTLSVETPAGTYTVPAGSLFACDPGDPQRAYNPADADGSVSVLAIGVPPAADDVHPYDPDAEEEDGPR</sequence>
<dbReference type="AlphaFoldDB" id="A0ABD5UAG0"/>